<comment type="caution">
    <text evidence="2">The sequence shown here is derived from an EMBL/GenBank/DDBJ whole genome shotgun (WGS) entry which is preliminary data.</text>
</comment>
<dbReference type="AlphaFoldDB" id="A0AAI8V9E8"/>
<keyword evidence="3" id="KW-1185">Reference proteome</keyword>
<dbReference type="EMBL" id="CAUWAG010000003">
    <property type="protein sequence ID" value="CAJ2500779.1"/>
    <property type="molecule type" value="Genomic_DNA"/>
</dbReference>
<feature type="compositionally biased region" description="Acidic residues" evidence="1">
    <location>
        <begin position="216"/>
        <end position="228"/>
    </location>
</feature>
<evidence type="ECO:0000313" key="3">
    <source>
        <dbReference type="Proteomes" id="UP001295740"/>
    </source>
</evidence>
<feature type="region of interest" description="Disordered" evidence="1">
    <location>
        <begin position="214"/>
        <end position="240"/>
    </location>
</feature>
<proteinExistence type="predicted"/>
<evidence type="ECO:0000313" key="2">
    <source>
        <dbReference type="EMBL" id="CAJ2500779.1"/>
    </source>
</evidence>
<name>A0AAI8V9E8_9PEZI</name>
<sequence>MDEPGCSWQFWKFGMKRADLDTKLHDQYNTVAFSIQDPDAFHSDVYEISNTAATIDEFHSLLAERKGLRLRELNESLESASLEIIANPSLIGTHQWQHALQLFRTKSLDSLVSYFASYLPEDHPWNPSSASTANPDPTYKPYYDDIDDYGHVLTHEPLSIPTGCSSIPASHFPPSPRSLTTCSDSSSASTPARSMSFCEQQSDSMALSGTLTHAYDDDDETSQSDDPDTPTTSISDMSEIHPLDHERGVGIQYADAAATPAELYLGGDIDESETPTPRSALSSEPLTTSKKSETSLSSLFLSANSNLLPRGSCHSSPGVSRIRRRSPDAGRVQKPSPGPMRIRPKGRIRHGG</sequence>
<protein>
    <submittedName>
        <fullName evidence="2">Uu.00g036320.m01.CDS01</fullName>
    </submittedName>
</protein>
<feature type="region of interest" description="Disordered" evidence="1">
    <location>
        <begin position="169"/>
        <end position="202"/>
    </location>
</feature>
<gene>
    <name evidence="2" type="ORF">KHLLAP_LOCUS1247</name>
</gene>
<feature type="compositionally biased region" description="Basic residues" evidence="1">
    <location>
        <begin position="342"/>
        <end position="352"/>
    </location>
</feature>
<feature type="compositionally biased region" description="Low complexity" evidence="1">
    <location>
        <begin position="281"/>
        <end position="292"/>
    </location>
</feature>
<feature type="region of interest" description="Disordered" evidence="1">
    <location>
        <begin position="305"/>
        <end position="352"/>
    </location>
</feature>
<dbReference type="Proteomes" id="UP001295740">
    <property type="component" value="Unassembled WGS sequence"/>
</dbReference>
<accession>A0AAI8V9E8</accession>
<feature type="compositionally biased region" description="Low complexity" evidence="1">
    <location>
        <begin position="177"/>
        <end position="196"/>
    </location>
</feature>
<evidence type="ECO:0000256" key="1">
    <source>
        <dbReference type="SAM" id="MobiDB-lite"/>
    </source>
</evidence>
<reference evidence="2" key="1">
    <citation type="submission" date="2023-10" db="EMBL/GenBank/DDBJ databases">
        <authorList>
            <person name="Hackl T."/>
        </authorList>
    </citation>
    <scope>NUCLEOTIDE SEQUENCE</scope>
</reference>
<feature type="region of interest" description="Disordered" evidence="1">
    <location>
        <begin position="267"/>
        <end position="292"/>
    </location>
</feature>
<organism evidence="2 3">
    <name type="scientific">Anthostomella pinea</name>
    <dbReference type="NCBI Taxonomy" id="933095"/>
    <lineage>
        <taxon>Eukaryota</taxon>
        <taxon>Fungi</taxon>
        <taxon>Dikarya</taxon>
        <taxon>Ascomycota</taxon>
        <taxon>Pezizomycotina</taxon>
        <taxon>Sordariomycetes</taxon>
        <taxon>Xylariomycetidae</taxon>
        <taxon>Xylariales</taxon>
        <taxon>Xylariaceae</taxon>
        <taxon>Anthostomella</taxon>
    </lineage>
</organism>